<dbReference type="NCBIfam" id="TIGR00254">
    <property type="entry name" value="GGDEF"/>
    <property type="match status" value="1"/>
</dbReference>
<dbReference type="SUPFAM" id="SSF55073">
    <property type="entry name" value="Nucleotide cyclase"/>
    <property type="match status" value="1"/>
</dbReference>
<organism evidence="5 6">
    <name type="scientific">Rhodoferax saidenbachensis</name>
    <dbReference type="NCBI Taxonomy" id="1484693"/>
    <lineage>
        <taxon>Bacteria</taxon>
        <taxon>Pseudomonadati</taxon>
        <taxon>Pseudomonadota</taxon>
        <taxon>Betaproteobacteria</taxon>
        <taxon>Burkholderiales</taxon>
        <taxon>Comamonadaceae</taxon>
        <taxon>Rhodoferax</taxon>
    </lineage>
</organism>
<evidence type="ECO:0000256" key="1">
    <source>
        <dbReference type="ARBA" id="ARBA00012528"/>
    </source>
</evidence>
<feature type="transmembrane region" description="Helical" evidence="3">
    <location>
        <begin position="143"/>
        <end position="162"/>
    </location>
</feature>
<dbReference type="InterPro" id="IPR029787">
    <property type="entry name" value="Nucleotide_cyclase"/>
</dbReference>
<dbReference type="InterPro" id="IPR000160">
    <property type="entry name" value="GGDEF_dom"/>
</dbReference>
<keyword evidence="3" id="KW-1133">Transmembrane helix</keyword>
<dbReference type="PANTHER" id="PTHR45138:SF9">
    <property type="entry name" value="DIGUANYLATE CYCLASE DGCM-RELATED"/>
    <property type="match status" value="1"/>
</dbReference>
<dbReference type="SMART" id="SM00267">
    <property type="entry name" value="GGDEF"/>
    <property type="match status" value="1"/>
</dbReference>
<dbReference type="STRING" id="1484693.RS694_16535"/>
<evidence type="ECO:0000259" key="4">
    <source>
        <dbReference type="PROSITE" id="PS50887"/>
    </source>
</evidence>
<proteinExistence type="predicted"/>
<dbReference type="InterPro" id="IPR050469">
    <property type="entry name" value="Diguanylate_Cyclase"/>
</dbReference>
<dbReference type="AlphaFoldDB" id="A0A1P8KG82"/>
<feature type="transmembrane region" description="Helical" evidence="3">
    <location>
        <begin position="53"/>
        <end position="71"/>
    </location>
</feature>
<sequence length="370" mass="39811">MLVQIAFTLLTTGLLISAALYTDSLKEQRLWAMGNIASCLGLALGAATGLPDLVHACLSYGVMGLGLALILRGLRIFGRQELGIGWMVGIVLVPLAVTAYFTLVQPSLPARLALTGMYFGVLNWVCAATLLRHGNGHGVSVTVVGFVALGVSLFVRGGYLLVNPQASDQAAMEIMNFTLFVIPLGQVCVMFGLILMVVRRYAERLRMLSTIDALTGALNRAALELQGQRIMQRARQGLRSVAVVMIDADHFKQINDSFGHPVGDEVLRHLSVLLMGQLRPNDLLARYGGEEFVLVLDGLNSTSAVNVAERLRQLVEQATVTAEGQSVRYTVSMGVTSSGIHGYNLMQLISAADAAMYEAKRAGRNRVHSG</sequence>
<name>A0A1P8KG82_9BURK</name>
<dbReference type="CDD" id="cd01949">
    <property type="entry name" value="GGDEF"/>
    <property type="match status" value="1"/>
</dbReference>
<feature type="transmembrane region" description="Helical" evidence="3">
    <location>
        <begin position="110"/>
        <end position="131"/>
    </location>
</feature>
<comment type="catalytic activity">
    <reaction evidence="2">
        <text>2 GTP = 3',3'-c-di-GMP + 2 diphosphate</text>
        <dbReference type="Rhea" id="RHEA:24898"/>
        <dbReference type="ChEBI" id="CHEBI:33019"/>
        <dbReference type="ChEBI" id="CHEBI:37565"/>
        <dbReference type="ChEBI" id="CHEBI:58805"/>
        <dbReference type="EC" id="2.7.7.65"/>
    </reaction>
</comment>
<dbReference type="Proteomes" id="UP000186110">
    <property type="component" value="Chromosome"/>
</dbReference>
<dbReference type="Gene3D" id="3.30.70.270">
    <property type="match status" value="1"/>
</dbReference>
<dbReference type="EMBL" id="CP019239">
    <property type="protein sequence ID" value="APW44932.1"/>
    <property type="molecule type" value="Genomic_DNA"/>
</dbReference>
<gene>
    <name evidence="5" type="ORF">RS694_16535</name>
</gene>
<dbReference type="KEGG" id="rsb:RS694_16535"/>
<reference evidence="5 6" key="1">
    <citation type="submission" date="2017-01" db="EMBL/GenBank/DDBJ databases">
        <authorList>
            <person name="Mah S.A."/>
            <person name="Swanson W.J."/>
            <person name="Moy G.W."/>
            <person name="Vacquier V.D."/>
        </authorList>
    </citation>
    <scope>NUCLEOTIDE SEQUENCE [LARGE SCALE GENOMIC DNA]</scope>
    <source>
        <strain evidence="5 6">DSM 22694</strain>
    </source>
</reference>
<dbReference type="FunFam" id="3.30.70.270:FF:000001">
    <property type="entry name" value="Diguanylate cyclase domain protein"/>
    <property type="match status" value="1"/>
</dbReference>
<dbReference type="Pfam" id="PF00990">
    <property type="entry name" value="GGDEF"/>
    <property type="match status" value="1"/>
</dbReference>
<evidence type="ECO:0000256" key="3">
    <source>
        <dbReference type="SAM" id="Phobius"/>
    </source>
</evidence>
<dbReference type="PROSITE" id="PS50887">
    <property type="entry name" value="GGDEF"/>
    <property type="match status" value="1"/>
</dbReference>
<feature type="domain" description="GGDEF" evidence="4">
    <location>
        <begin position="239"/>
        <end position="370"/>
    </location>
</feature>
<dbReference type="EC" id="2.7.7.65" evidence="1"/>
<protein>
    <recommendedName>
        <fullName evidence="1">diguanylate cyclase</fullName>
        <ecNumber evidence="1">2.7.7.65</ecNumber>
    </recommendedName>
</protein>
<keyword evidence="6" id="KW-1185">Reference proteome</keyword>
<feature type="transmembrane region" description="Helical" evidence="3">
    <location>
        <begin position="30"/>
        <end position="47"/>
    </location>
</feature>
<dbReference type="GO" id="GO:0052621">
    <property type="term" value="F:diguanylate cyclase activity"/>
    <property type="evidence" value="ECO:0007669"/>
    <property type="project" value="UniProtKB-EC"/>
</dbReference>
<dbReference type="PANTHER" id="PTHR45138">
    <property type="entry name" value="REGULATORY COMPONENTS OF SENSORY TRANSDUCTION SYSTEM"/>
    <property type="match status" value="1"/>
</dbReference>
<feature type="transmembrane region" description="Helical" evidence="3">
    <location>
        <begin position="83"/>
        <end position="104"/>
    </location>
</feature>
<evidence type="ECO:0000256" key="2">
    <source>
        <dbReference type="ARBA" id="ARBA00034247"/>
    </source>
</evidence>
<dbReference type="eggNOG" id="COG3706">
    <property type="taxonomic scope" value="Bacteria"/>
</dbReference>
<evidence type="ECO:0000313" key="5">
    <source>
        <dbReference type="EMBL" id="APW44932.1"/>
    </source>
</evidence>
<feature type="transmembrane region" description="Helical" evidence="3">
    <location>
        <begin position="6"/>
        <end position="23"/>
    </location>
</feature>
<keyword evidence="3" id="KW-0472">Membrane</keyword>
<accession>A0A1P8KG82</accession>
<keyword evidence="3" id="KW-0812">Transmembrane</keyword>
<feature type="transmembrane region" description="Helical" evidence="3">
    <location>
        <begin position="174"/>
        <end position="198"/>
    </location>
</feature>
<evidence type="ECO:0000313" key="6">
    <source>
        <dbReference type="Proteomes" id="UP000186110"/>
    </source>
</evidence>
<dbReference type="InterPro" id="IPR043128">
    <property type="entry name" value="Rev_trsase/Diguanyl_cyclase"/>
</dbReference>